<dbReference type="SUPFAM" id="SSF53474">
    <property type="entry name" value="alpha/beta-Hydrolases"/>
    <property type="match status" value="1"/>
</dbReference>
<dbReference type="PANTHER" id="PTHR46438">
    <property type="entry name" value="ALPHA/BETA-HYDROLASES SUPERFAMILY PROTEIN"/>
    <property type="match status" value="1"/>
</dbReference>
<feature type="domain" description="AB hydrolase-1" evidence="1">
    <location>
        <begin position="24"/>
        <end position="254"/>
    </location>
</feature>
<protein>
    <submittedName>
        <fullName evidence="2">Alpha/beta fold hydrolase</fullName>
    </submittedName>
</protein>
<dbReference type="PRINTS" id="PR00111">
    <property type="entry name" value="ABHYDROLASE"/>
</dbReference>
<dbReference type="InterPro" id="IPR000073">
    <property type="entry name" value="AB_hydrolase_1"/>
</dbReference>
<dbReference type="GO" id="GO:0016787">
    <property type="term" value="F:hydrolase activity"/>
    <property type="evidence" value="ECO:0007669"/>
    <property type="project" value="UniProtKB-KW"/>
</dbReference>
<dbReference type="Pfam" id="PF12697">
    <property type="entry name" value="Abhydrolase_6"/>
    <property type="match status" value="1"/>
</dbReference>
<comment type="caution">
    <text evidence="2">The sequence shown here is derived from an EMBL/GenBank/DDBJ whole genome shotgun (WGS) entry which is preliminary data.</text>
</comment>
<organism evidence="2 3">
    <name type="scientific">Micromonospora zhanjiangensis</name>
    <dbReference type="NCBI Taxonomy" id="1522057"/>
    <lineage>
        <taxon>Bacteria</taxon>
        <taxon>Bacillati</taxon>
        <taxon>Actinomycetota</taxon>
        <taxon>Actinomycetes</taxon>
        <taxon>Micromonosporales</taxon>
        <taxon>Micromonosporaceae</taxon>
        <taxon>Micromonospora</taxon>
    </lineage>
</organism>
<accession>A0ABV8KK75</accession>
<dbReference type="PRINTS" id="PR00412">
    <property type="entry name" value="EPOXHYDRLASE"/>
</dbReference>
<evidence type="ECO:0000313" key="2">
    <source>
        <dbReference type="EMBL" id="MFC4106480.1"/>
    </source>
</evidence>
<proteinExistence type="predicted"/>
<keyword evidence="3" id="KW-1185">Reference proteome</keyword>
<dbReference type="Gene3D" id="3.40.50.1820">
    <property type="entry name" value="alpha/beta hydrolase"/>
    <property type="match status" value="1"/>
</dbReference>
<sequence length="268" mass="28850">MTASYFDRGTGRIAYDVQGDGPLVLCVPGMGVLRSAFRFTVPALVEAGHRVATMDLRGHGDSDADFDAYDDPALATDILALIDHLGGPALVLGHSMGSAGAVIAAADRPDRIAGLALLGPFVRDPKSNPAMALAQRLLLTRPWGPAAWVWFYGTLNAGRKPADFAADTGRIRQSLRRADHWRSFVRTTRTSHAPAEGRLAAVRAPALVLMGEQDPDFPDPTAEGRWIADRLRGELLPVPEAGHYPMSQRPDLVNPALVQFAGRIFTRA</sequence>
<dbReference type="RefSeq" id="WP_377544437.1">
    <property type="nucleotide sequence ID" value="NZ_JBHSBN010000006.1"/>
</dbReference>
<evidence type="ECO:0000259" key="1">
    <source>
        <dbReference type="Pfam" id="PF12697"/>
    </source>
</evidence>
<dbReference type="Proteomes" id="UP001595868">
    <property type="component" value="Unassembled WGS sequence"/>
</dbReference>
<dbReference type="EMBL" id="JBHSBN010000006">
    <property type="protein sequence ID" value="MFC4106480.1"/>
    <property type="molecule type" value="Genomic_DNA"/>
</dbReference>
<dbReference type="InterPro" id="IPR029058">
    <property type="entry name" value="AB_hydrolase_fold"/>
</dbReference>
<reference evidence="3" key="1">
    <citation type="journal article" date="2019" name="Int. J. Syst. Evol. Microbiol.">
        <title>The Global Catalogue of Microorganisms (GCM) 10K type strain sequencing project: providing services to taxonomists for standard genome sequencing and annotation.</title>
        <authorList>
            <consortium name="The Broad Institute Genomics Platform"/>
            <consortium name="The Broad Institute Genome Sequencing Center for Infectious Disease"/>
            <person name="Wu L."/>
            <person name="Ma J."/>
        </authorList>
    </citation>
    <scope>NUCLEOTIDE SEQUENCE [LARGE SCALE GENOMIC DNA]</scope>
    <source>
        <strain evidence="3">2902at01</strain>
    </source>
</reference>
<keyword evidence="2" id="KW-0378">Hydrolase</keyword>
<dbReference type="InterPro" id="IPR000639">
    <property type="entry name" value="Epox_hydrolase-like"/>
</dbReference>
<gene>
    <name evidence="2" type="ORF">ACFOX0_11095</name>
</gene>
<dbReference type="PANTHER" id="PTHR46438:SF11">
    <property type="entry name" value="LIPASE-RELATED"/>
    <property type="match status" value="1"/>
</dbReference>
<name>A0ABV8KK75_9ACTN</name>
<evidence type="ECO:0000313" key="3">
    <source>
        <dbReference type="Proteomes" id="UP001595868"/>
    </source>
</evidence>